<dbReference type="EC" id="3.6.4.13" evidence="1"/>
<dbReference type="InterPro" id="IPR011545">
    <property type="entry name" value="DEAD/DEAH_box_helicase_dom"/>
</dbReference>
<keyword evidence="2 8" id="KW-0547">Nucleotide-binding</keyword>
<keyword evidence="14" id="KW-1185">Reference proteome</keyword>
<keyword evidence="4 8" id="KW-0347">Helicase</keyword>
<evidence type="ECO:0000259" key="11">
    <source>
        <dbReference type="PROSITE" id="PS51194"/>
    </source>
</evidence>
<feature type="domain" description="Helicase C-terminal" evidence="11">
    <location>
        <begin position="365"/>
        <end position="512"/>
    </location>
</feature>
<evidence type="ECO:0000256" key="1">
    <source>
        <dbReference type="ARBA" id="ARBA00012552"/>
    </source>
</evidence>
<protein>
    <recommendedName>
        <fullName evidence="1">RNA helicase</fullName>
        <ecNumber evidence="1">3.6.4.13</ecNumber>
    </recommendedName>
</protein>
<dbReference type="SUPFAM" id="SSF52540">
    <property type="entry name" value="P-loop containing nucleoside triphosphate hydrolases"/>
    <property type="match status" value="1"/>
</dbReference>
<dbReference type="EMBL" id="JBBCAQ010000022">
    <property type="protein sequence ID" value="KAK7590090.1"/>
    <property type="molecule type" value="Genomic_DNA"/>
</dbReference>
<evidence type="ECO:0000256" key="9">
    <source>
        <dbReference type="SAM" id="MobiDB-lite"/>
    </source>
</evidence>
<evidence type="ECO:0000256" key="6">
    <source>
        <dbReference type="ARBA" id="ARBA00047984"/>
    </source>
</evidence>
<dbReference type="GO" id="GO:0016787">
    <property type="term" value="F:hydrolase activity"/>
    <property type="evidence" value="ECO:0007669"/>
    <property type="project" value="UniProtKB-KW"/>
</dbReference>
<comment type="catalytic activity">
    <reaction evidence="6">
        <text>ATP + H2O = ADP + phosphate + H(+)</text>
        <dbReference type="Rhea" id="RHEA:13065"/>
        <dbReference type="ChEBI" id="CHEBI:15377"/>
        <dbReference type="ChEBI" id="CHEBI:15378"/>
        <dbReference type="ChEBI" id="CHEBI:30616"/>
        <dbReference type="ChEBI" id="CHEBI:43474"/>
        <dbReference type="ChEBI" id="CHEBI:456216"/>
        <dbReference type="EC" id="3.6.4.13"/>
    </reaction>
</comment>
<dbReference type="AlphaFoldDB" id="A0AAN9TFA6"/>
<organism evidence="13 14">
    <name type="scientific">Parthenolecanium corni</name>
    <dbReference type="NCBI Taxonomy" id="536013"/>
    <lineage>
        <taxon>Eukaryota</taxon>
        <taxon>Metazoa</taxon>
        <taxon>Ecdysozoa</taxon>
        <taxon>Arthropoda</taxon>
        <taxon>Hexapoda</taxon>
        <taxon>Insecta</taxon>
        <taxon>Pterygota</taxon>
        <taxon>Neoptera</taxon>
        <taxon>Paraneoptera</taxon>
        <taxon>Hemiptera</taxon>
        <taxon>Sternorrhyncha</taxon>
        <taxon>Coccoidea</taxon>
        <taxon>Coccidae</taxon>
        <taxon>Parthenolecanium</taxon>
    </lineage>
</organism>
<dbReference type="GO" id="GO:0031047">
    <property type="term" value="P:regulatory ncRNA-mediated gene silencing"/>
    <property type="evidence" value="ECO:0007669"/>
    <property type="project" value="UniProtKB-ARBA"/>
</dbReference>
<feature type="region of interest" description="Disordered" evidence="9">
    <location>
        <begin position="1"/>
        <end position="110"/>
    </location>
</feature>
<evidence type="ECO:0000313" key="13">
    <source>
        <dbReference type="EMBL" id="KAK7590090.1"/>
    </source>
</evidence>
<dbReference type="Proteomes" id="UP001367676">
    <property type="component" value="Unassembled WGS sequence"/>
</dbReference>
<feature type="compositionally biased region" description="Gly residues" evidence="9">
    <location>
        <begin position="574"/>
        <end position="590"/>
    </location>
</feature>
<evidence type="ECO:0000256" key="2">
    <source>
        <dbReference type="ARBA" id="ARBA00022741"/>
    </source>
</evidence>
<proteinExistence type="inferred from homology"/>
<dbReference type="InterPro" id="IPR014001">
    <property type="entry name" value="Helicase_ATP-bd"/>
</dbReference>
<dbReference type="PROSITE" id="PS00039">
    <property type="entry name" value="DEAD_ATP_HELICASE"/>
    <property type="match status" value="1"/>
</dbReference>
<feature type="region of interest" description="Disordered" evidence="9">
    <location>
        <begin position="523"/>
        <end position="652"/>
    </location>
</feature>
<evidence type="ECO:0000256" key="5">
    <source>
        <dbReference type="ARBA" id="ARBA00022840"/>
    </source>
</evidence>
<dbReference type="GO" id="GO:0005524">
    <property type="term" value="F:ATP binding"/>
    <property type="evidence" value="ECO:0007669"/>
    <property type="project" value="UniProtKB-KW"/>
</dbReference>
<dbReference type="CDD" id="cd18787">
    <property type="entry name" value="SF2_C_DEAD"/>
    <property type="match status" value="1"/>
</dbReference>
<dbReference type="SMART" id="SM00490">
    <property type="entry name" value="HELICc"/>
    <property type="match status" value="1"/>
</dbReference>
<dbReference type="InterPro" id="IPR001650">
    <property type="entry name" value="Helicase_C-like"/>
</dbReference>
<feature type="compositionally biased region" description="Gly residues" evidence="9">
    <location>
        <begin position="1"/>
        <end position="18"/>
    </location>
</feature>
<evidence type="ECO:0000259" key="10">
    <source>
        <dbReference type="PROSITE" id="PS51192"/>
    </source>
</evidence>
<name>A0AAN9TFA6_9HEMI</name>
<comment type="similarity">
    <text evidence="8">Belongs to the DEAD box helicase family.</text>
</comment>
<dbReference type="SMART" id="SM00487">
    <property type="entry name" value="DEXDc"/>
    <property type="match status" value="1"/>
</dbReference>
<feature type="compositionally biased region" description="Basic and acidic residues" evidence="9">
    <location>
        <begin position="39"/>
        <end position="52"/>
    </location>
</feature>
<dbReference type="PROSITE" id="PS51194">
    <property type="entry name" value="HELICASE_CTER"/>
    <property type="match status" value="1"/>
</dbReference>
<dbReference type="InterPro" id="IPR027417">
    <property type="entry name" value="P-loop_NTPase"/>
</dbReference>
<evidence type="ECO:0000256" key="3">
    <source>
        <dbReference type="ARBA" id="ARBA00022801"/>
    </source>
</evidence>
<gene>
    <name evidence="13" type="ORF">V9T40_001703</name>
</gene>
<dbReference type="FunFam" id="3.40.50.300:FF:000008">
    <property type="entry name" value="ATP-dependent RNA helicase RhlB"/>
    <property type="match status" value="1"/>
</dbReference>
<dbReference type="InterPro" id="IPR014014">
    <property type="entry name" value="RNA_helicase_DEAD_Q_motif"/>
</dbReference>
<evidence type="ECO:0000313" key="14">
    <source>
        <dbReference type="Proteomes" id="UP001367676"/>
    </source>
</evidence>
<dbReference type="Pfam" id="PF00270">
    <property type="entry name" value="DEAD"/>
    <property type="match status" value="1"/>
</dbReference>
<dbReference type="PANTHER" id="PTHR47958">
    <property type="entry name" value="ATP-DEPENDENT RNA HELICASE DBP3"/>
    <property type="match status" value="1"/>
</dbReference>
<keyword evidence="3 8" id="KW-0378">Hydrolase</keyword>
<dbReference type="Gene3D" id="3.40.50.300">
    <property type="entry name" value="P-loop containing nucleotide triphosphate hydrolases"/>
    <property type="match status" value="2"/>
</dbReference>
<accession>A0AAN9TFA6</accession>
<evidence type="ECO:0000256" key="4">
    <source>
        <dbReference type="ARBA" id="ARBA00022806"/>
    </source>
</evidence>
<feature type="short sequence motif" description="Q motif" evidence="7">
    <location>
        <begin position="131"/>
        <end position="159"/>
    </location>
</feature>
<dbReference type="GO" id="GO:0003676">
    <property type="term" value="F:nucleic acid binding"/>
    <property type="evidence" value="ECO:0007669"/>
    <property type="project" value="InterPro"/>
</dbReference>
<comment type="caution">
    <text evidence="13">The sequence shown here is derived from an EMBL/GenBank/DDBJ whole genome shotgun (WGS) entry which is preliminary data.</text>
</comment>
<feature type="compositionally biased region" description="Gly residues" evidence="9">
    <location>
        <begin position="642"/>
        <end position="652"/>
    </location>
</feature>
<evidence type="ECO:0000256" key="8">
    <source>
        <dbReference type="RuleBase" id="RU000492"/>
    </source>
</evidence>
<keyword evidence="5 8" id="KW-0067">ATP-binding</keyword>
<dbReference type="InterPro" id="IPR000629">
    <property type="entry name" value="RNA-helicase_DEAD-box_CS"/>
</dbReference>
<dbReference type="PROSITE" id="PS51195">
    <property type="entry name" value="Q_MOTIF"/>
    <property type="match status" value="1"/>
</dbReference>
<dbReference type="FunFam" id="3.40.50.300:FF:000079">
    <property type="entry name" value="probable ATP-dependent RNA helicase DDX17"/>
    <property type="match status" value="1"/>
</dbReference>
<evidence type="ECO:0000256" key="7">
    <source>
        <dbReference type="PROSITE-ProRule" id="PRU00552"/>
    </source>
</evidence>
<feature type="domain" description="Helicase ATP-binding" evidence="10">
    <location>
        <begin position="162"/>
        <end position="337"/>
    </location>
</feature>
<feature type="compositionally biased region" description="Gly residues" evidence="9">
    <location>
        <begin position="26"/>
        <end position="38"/>
    </location>
</feature>
<sequence length="652" mass="70805">MRGRGAGRGAGAKRGIGGGERRSYGDRGGGARGRGGSGYDRDSGFRGSDRSGLRRGGPRDGGSFRGNSLKGTQPGGNLRKPDWDMSTLQPFTKDFYKPHPRVQNRSPDEVQRYRREREITVAGKDVPNPIMEFDEINFPDFIIQEIKKQGFTGPTSIQAQGWPIALSGRDMVGIAQTGSGKTLAYMLPALLHISYQPRLMRRDGPIVLVLAPTRELAQQIQQVANDFGNCTATRNTCIFGGAPKNQQAGDLERGVEIVIATPGRLIDFLERTTTNLRRTTYLVVDEADRMLDMGFEPQLRKIFEQIRPDRQVLMWSATWPKEVQTLAQDYLNDYIQINIGSLSLSAAHTITQVVDVCEDFEKEQKLIQLLNDIFSEPDCKTIIFVETKRGVDEITNVVRRSGFRAMGIHGDKSQMDRDYVLNQFRNNTIEILVATDVAARGLDVDDVRYVVNFDYPNNSEDYVHRIGRTGRCGRTGTAYTFFTPGNARQAKDLISVLQEANQPITSKLAQLAEMVNAGVFGKGRQRFGNRDRSSRGMSRGGRDFGGGSFNSYGGARGSGAGGRTANSTLDSGRGRGGPRGAPRGSGGGGQSSEPWSRRSGGGSGADGMRGSAGGRGGRWNSSNGTNDGYSSNPPPLMQGYQNSGGGGGGGGW</sequence>
<dbReference type="PROSITE" id="PS51192">
    <property type="entry name" value="HELICASE_ATP_BIND_1"/>
    <property type="match status" value="1"/>
</dbReference>
<feature type="compositionally biased region" description="Gly residues" evidence="9">
    <location>
        <begin position="599"/>
        <end position="617"/>
    </location>
</feature>
<dbReference type="Pfam" id="PF00271">
    <property type="entry name" value="Helicase_C"/>
    <property type="match status" value="1"/>
</dbReference>
<feature type="compositionally biased region" description="Gly residues" evidence="9">
    <location>
        <begin position="543"/>
        <end position="562"/>
    </location>
</feature>
<feature type="domain" description="DEAD-box RNA helicase Q" evidence="12">
    <location>
        <begin position="131"/>
        <end position="159"/>
    </location>
</feature>
<dbReference type="GO" id="GO:0003724">
    <property type="term" value="F:RNA helicase activity"/>
    <property type="evidence" value="ECO:0007669"/>
    <property type="project" value="UniProtKB-EC"/>
</dbReference>
<reference evidence="13 14" key="1">
    <citation type="submission" date="2024-03" db="EMBL/GenBank/DDBJ databases">
        <title>Adaptation during the transition from Ophiocordyceps entomopathogen to insect associate is accompanied by gene loss and intensified selection.</title>
        <authorList>
            <person name="Ward C.M."/>
            <person name="Onetto C.A."/>
            <person name="Borneman A.R."/>
        </authorList>
    </citation>
    <scope>NUCLEOTIDE SEQUENCE [LARGE SCALE GENOMIC DNA]</scope>
    <source>
        <strain evidence="13">AWRI1</strain>
        <tissue evidence="13">Single Adult Female</tissue>
    </source>
</reference>
<evidence type="ECO:0000259" key="12">
    <source>
        <dbReference type="PROSITE" id="PS51195"/>
    </source>
</evidence>